<dbReference type="AlphaFoldDB" id="A0A8E2E0I6"/>
<dbReference type="GO" id="GO:0016832">
    <property type="term" value="F:aldehyde-lyase activity"/>
    <property type="evidence" value="ECO:0007669"/>
    <property type="project" value="InterPro"/>
</dbReference>
<name>A0A8E2E0I6_9PEZI</name>
<dbReference type="PANTHER" id="PTHR31273">
    <property type="entry name" value="PHOSPHOKETOLASE-RELATED"/>
    <property type="match status" value="1"/>
</dbReference>
<dbReference type="GO" id="GO:0005975">
    <property type="term" value="P:carbohydrate metabolic process"/>
    <property type="evidence" value="ECO:0007669"/>
    <property type="project" value="InterPro"/>
</dbReference>
<gene>
    <name evidence="2" type="ORF">K432DRAFT_419984</name>
</gene>
<proteinExistence type="predicted"/>
<organism evidence="2 3">
    <name type="scientific">Lepidopterella palustris CBS 459.81</name>
    <dbReference type="NCBI Taxonomy" id="1314670"/>
    <lineage>
        <taxon>Eukaryota</taxon>
        <taxon>Fungi</taxon>
        <taxon>Dikarya</taxon>
        <taxon>Ascomycota</taxon>
        <taxon>Pezizomycotina</taxon>
        <taxon>Dothideomycetes</taxon>
        <taxon>Pleosporomycetidae</taxon>
        <taxon>Mytilinidiales</taxon>
        <taxon>Argynnaceae</taxon>
        <taxon>Lepidopterella</taxon>
    </lineage>
</organism>
<dbReference type="SUPFAM" id="SSF52518">
    <property type="entry name" value="Thiamin diphosphate-binding fold (THDP-binding)"/>
    <property type="match status" value="1"/>
</dbReference>
<dbReference type="InterPro" id="IPR005593">
    <property type="entry name" value="Xul5P/Fru6P_PKetolase"/>
</dbReference>
<dbReference type="EMBL" id="KV745365">
    <property type="protein sequence ID" value="OCK75087.1"/>
    <property type="molecule type" value="Genomic_DNA"/>
</dbReference>
<evidence type="ECO:0000313" key="2">
    <source>
        <dbReference type="EMBL" id="OCK75087.1"/>
    </source>
</evidence>
<keyword evidence="3" id="KW-1185">Reference proteome</keyword>
<dbReference type="OrthoDB" id="2532903at2759"/>
<evidence type="ECO:0000259" key="1">
    <source>
        <dbReference type="Pfam" id="PF09364"/>
    </source>
</evidence>
<feature type="domain" description="Xylulose 5-phosphate/Fructose 6-phosphate phosphoketolase N-terminal" evidence="1">
    <location>
        <begin position="1"/>
        <end position="241"/>
    </location>
</feature>
<accession>A0A8E2E0I6</accession>
<dbReference type="Pfam" id="PF09364">
    <property type="entry name" value="XFP_N"/>
    <property type="match status" value="1"/>
</dbReference>
<reference evidence="2 3" key="1">
    <citation type="journal article" date="2016" name="Nat. Commun.">
        <title>Ectomycorrhizal ecology is imprinted in the genome of the dominant symbiotic fungus Cenococcum geophilum.</title>
        <authorList>
            <consortium name="DOE Joint Genome Institute"/>
            <person name="Peter M."/>
            <person name="Kohler A."/>
            <person name="Ohm R.A."/>
            <person name="Kuo A."/>
            <person name="Krutzmann J."/>
            <person name="Morin E."/>
            <person name="Arend M."/>
            <person name="Barry K.W."/>
            <person name="Binder M."/>
            <person name="Choi C."/>
            <person name="Clum A."/>
            <person name="Copeland A."/>
            <person name="Grisel N."/>
            <person name="Haridas S."/>
            <person name="Kipfer T."/>
            <person name="LaButti K."/>
            <person name="Lindquist E."/>
            <person name="Lipzen A."/>
            <person name="Maire R."/>
            <person name="Meier B."/>
            <person name="Mihaltcheva S."/>
            <person name="Molinier V."/>
            <person name="Murat C."/>
            <person name="Poggeler S."/>
            <person name="Quandt C.A."/>
            <person name="Sperisen C."/>
            <person name="Tritt A."/>
            <person name="Tisserant E."/>
            <person name="Crous P.W."/>
            <person name="Henrissat B."/>
            <person name="Nehls U."/>
            <person name="Egli S."/>
            <person name="Spatafora J.W."/>
            <person name="Grigoriev I.V."/>
            <person name="Martin F.M."/>
        </authorList>
    </citation>
    <scope>NUCLEOTIDE SEQUENCE [LARGE SCALE GENOMIC DNA]</scope>
    <source>
        <strain evidence="2 3">CBS 459.81</strain>
    </source>
</reference>
<sequence length="242" mass="26809">MFLRDNILSGRALAFDDVKHRLHGHWGSCPRLILVYSHRNHLITKHDLNMICVVGPGHGTPAILASLWIEGSLEKFYPEYDWNYQGLRNLITRFSVTGGCNNHINGEAPGSIHEESELGYALVVSFGAVMDKPDLIGACAVGGGEAETGPTATYKYIDSRESGAVRPINHVNGFNITERTVYGCVDDKELRFVEDLNAIDADLGKSLEWALGEIRKTQKAARSGKPVMKPRWPLLIIRTPKD</sequence>
<dbReference type="Proteomes" id="UP000250266">
    <property type="component" value="Unassembled WGS sequence"/>
</dbReference>
<dbReference type="InterPro" id="IPR029061">
    <property type="entry name" value="THDP-binding"/>
</dbReference>
<dbReference type="Gene3D" id="3.40.50.970">
    <property type="match status" value="1"/>
</dbReference>
<protein>
    <submittedName>
        <fullName evidence="2">Thiamin diphosphate-binding protein</fullName>
    </submittedName>
</protein>
<dbReference type="InterPro" id="IPR018970">
    <property type="entry name" value="Xul5P/Fru6P_PKetolase_N"/>
</dbReference>
<dbReference type="PANTHER" id="PTHR31273:SF1">
    <property type="entry name" value="PHOSPHOKETOLASE-RELATED"/>
    <property type="match status" value="1"/>
</dbReference>
<evidence type="ECO:0000313" key="3">
    <source>
        <dbReference type="Proteomes" id="UP000250266"/>
    </source>
</evidence>